<dbReference type="Pfam" id="PF02571">
    <property type="entry name" value="CbiJ"/>
    <property type="match status" value="1"/>
</dbReference>
<dbReference type="Proteomes" id="UP001209803">
    <property type="component" value="Chromosome"/>
</dbReference>
<evidence type="ECO:0000256" key="3">
    <source>
        <dbReference type="ARBA" id="ARBA00023002"/>
    </source>
</evidence>
<protein>
    <submittedName>
        <fullName evidence="4">Cobalt-precorrin-6A reductase</fullName>
        <ecNumber evidence="4">1.3.1.106</ecNumber>
    </submittedName>
</protein>
<evidence type="ECO:0000313" key="5">
    <source>
        <dbReference type="Proteomes" id="UP001209803"/>
    </source>
</evidence>
<proteinExistence type="predicted"/>
<dbReference type="GO" id="GO:0016491">
    <property type="term" value="F:oxidoreductase activity"/>
    <property type="evidence" value="ECO:0007669"/>
    <property type="project" value="UniProtKB-KW"/>
</dbReference>
<comment type="pathway">
    <text evidence="1">Cofactor biosynthesis; adenosylcobalamin biosynthesis.</text>
</comment>
<organism evidence="4 5">
    <name type="scientific">Roseibium porphyridii</name>
    <dbReference type="NCBI Taxonomy" id="2866279"/>
    <lineage>
        <taxon>Bacteria</taxon>
        <taxon>Pseudomonadati</taxon>
        <taxon>Pseudomonadota</taxon>
        <taxon>Alphaproteobacteria</taxon>
        <taxon>Hyphomicrobiales</taxon>
        <taxon>Stappiaceae</taxon>
        <taxon>Roseibium</taxon>
    </lineage>
</organism>
<keyword evidence="5" id="KW-1185">Reference proteome</keyword>
<reference evidence="4 5" key="1">
    <citation type="submission" date="2023-03" db="EMBL/GenBank/DDBJ databases">
        <title>Roseibium porphyridii sp. nov. and Roseibium rhodosorbium sp. nov. isolated from marine algae, Porphyridium cruentum and Rhodosorus marinus, respectively.</title>
        <authorList>
            <person name="Lee M.W."/>
            <person name="Choi B.J."/>
            <person name="Lee J.K."/>
            <person name="Choi D.G."/>
            <person name="Baek J.H."/>
            <person name="Bayburt H."/>
            <person name="Kim J.M."/>
            <person name="Han D.M."/>
            <person name="Kim K.H."/>
            <person name="Jeon C.O."/>
        </authorList>
    </citation>
    <scope>NUCLEOTIDE SEQUENCE [LARGE SCALE GENOMIC DNA]</scope>
    <source>
        <strain evidence="4 5">KMA01</strain>
    </source>
</reference>
<keyword evidence="3 4" id="KW-0560">Oxidoreductase</keyword>
<evidence type="ECO:0000256" key="1">
    <source>
        <dbReference type="ARBA" id="ARBA00004953"/>
    </source>
</evidence>
<dbReference type="NCBIfam" id="NF005968">
    <property type="entry name" value="PRK08057.1-2"/>
    <property type="match status" value="1"/>
</dbReference>
<dbReference type="PROSITE" id="PS51014">
    <property type="entry name" value="COBK_CBIJ"/>
    <property type="match status" value="1"/>
</dbReference>
<evidence type="ECO:0000313" key="4">
    <source>
        <dbReference type="EMBL" id="WFE89376.1"/>
    </source>
</evidence>
<dbReference type="PANTHER" id="PTHR36925">
    <property type="entry name" value="COBALT-PRECORRIN-6A REDUCTASE"/>
    <property type="match status" value="1"/>
</dbReference>
<name>A0ABY8F2B7_9HYPH</name>
<evidence type="ECO:0000256" key="2">
    <source>
        <dbReference type="ARBA" id="ARBA00022573"/>
    </source>
</evidence>
<dbReference type="PANTHER" id="PTHR36925:SF1">
    <property type="entry name" value="COBALT-PRECORRIN-6A REDUCTASE"/>
    <property type="match status" value="1"/>
</dbReference>
<dbReference type="NCBIfam" id="TIGR00715">
    <property type="entry name" value="precor6x_red"/>
    <property type="match status" value="1"/>
</dbReference>
<dbReference type="InterPro" id="IPR003723">
    <property type="entry name" value="Precorrin-6x_reduct"/>
</dbReference>
<dbReference type="EMBL" id="CP120863">
    <property type="protein sequence ID" value="WFE89376.1"/>
    <property type="molecule type" value="Genomic_DNA"/>
</dbReference>
<keyword evidence="2" id="KW-0169">Cobalamin biosynthesis</keyword>
<sequence length="253" mass="27885">MTRTLDHILLLAGTSEARQLAKSIAQRFAAVRLTVSFAGVVKDLPDLGVPTRVGGFGGVDGLVSYLQEEGVDLIIDATHPFAAQMSRHAVDAAGQTDTHLIRLERPIWHEVDGDTWQHVASTTAAAEALPEKSRAFLSVGRKEIDKFTNRDDCFALVRMIEPPERPLPDHWHLVLERPSKSVDAERHLLKHHKITHLVTKNSGGASSYAKIEAARQLEVPLLMIKRPALPDANTAASTAEVLKFIEQFVDCRD</sequence>
<dbReference type="EC" id="1.3.1.106" evidence="4"/>
<accession>A0ABY8F2B7</accession>
<gene>
    <name evidence="4" type="ORF">K1718_25015</name>
</gene>